<dbReference type="PROSITE" id="PS00346">
    <property type="entry name" value="ETS_DOMAIN_2"/>
    <property type="match status" value="1"/>
</dbReference>
<feature type="compositionally biased region" description="Low complexity" evidence="7">
    <location>
        <begin position="465"/>
        <end position="480"/>
    </location>
</feature>
<feature type="region of interest" description="Disordered" evidence="7">
    <location>
        <begin position="170"/>
        <end position="357"/>
    </location>
</feature>
<evidence type="ECO:0000256" key="5">
    <source>
        <dbReference type="ARBA" id="ARBA00023242"/>
    </source>
</evidence>
<dbReference type="VEuPathDB" id="VectorBase:AAEL023348"/>
<dbReference type="PANTHER" id="PTHR11849:SF191">
    <property type="entry name" value="ECDYSONE-INDUCED PROTEIN 74EF ISOFORM B"/>
    <property type="match status" value="1"/>
</dbReference>
<feature type="region of interest" description="Disordered" evidence="7">
    <location>
        <begin position="558"/>
        <end position="581"/>
    </location>
</feature>
<dbReference type="GO" id="GO:0040034">
    <property type="term" value="P:regulation of development, heterochronic"/>
    <property type="evidence" value="ECO:0007669"/>
    <property type="project" value="UniProtKB-ARBA"/>
</dbReference>
<proteinExistence type="evidence at transcript level"/>
<organism evidence="9">
    <name type="scientific">Aedes aegypti</name>
    <name type="common">Yellowfever mosquito</name>
    <name type="synonym">Culex aegypti</name>
    <dbReference type="NCBI Taxonomy" id="7159"/>
    <lineage>
        <taxon>Eukaryota</taxon>
        <taxon>Metazoa</taxon>
        <taxon>Ecdysozoa</taxon>
        <taxon>Arthropoda</taxon>
        <taxon>Hexapoda</taxon>
        <taxon>Insecta</taxon>
        <taxon>Pterygota</taxon>
        <taxon>Neoptera</taxon>
        <taxon>Endopterygota</taxon>
        <taxon>Diptera</taxon>
        <taxon>Nematocera</taxon>
        <taxon>Culicoidea</taxon>
        <taxon>Culicidae</taxon>
        <taxon>Culicinae</taxon>
        <taxon>Aedini</taxon>
        <taxon>Aedes</taxon>
        <taxon>Stegomyia</taxon>
    </lineage>
</organism>
<feature type="compositionally biased region" description="Pro residues" evidence="7">
    <location>
        <begin position="316"/>
        <end position="327"/>
    </location>
</feature>
<feature type="compositionally biased region" description="Low complexity" evidence="7">
    <location>
        <begin position="23"/>
        <end position="39"/>
    </location>
</feature>
<feature type="compositionally biased region" description="Polar residues" evidence="7">
    <location>
        <begin position="565"/>
        <end position="574"/>
    </location>
</feature>
<evidence type="ECO:0000259" key="8">
    <source>
        <dbReference type="PROSITE" id="PS50061"/>
    </source>
</evidence>
<dbReference type="EMBL" id="AF435022">
    <property type="protein sequence ID" value="AAM33362.1"/>
    <property type="molecule type" value="mRNA"/>
</dbReference>
<feature type="compositionally biased region" description="Basic residues" evidence="7">
    <location>
        <begin position="208"/>
        <end position="221"/>
    </location>
</feature>
<dbReference type="PANTHER" id="PTHR11849">
    <property type="entry name" value="ETS"/>
    <property type="match status" value="1"/>
</dbReference>
<dbReference type="GO" id="GO:0005634">
    <property type="term" value="C:nucleus"/>
    <property type="evidence" value="ECO:0007669"/>
    <property type="project" value="UniProtKB-SubCell"/>
</dbReference>
<keyword evidence="4 6" id="KW-0238">DNA-binding</keyword>
<dbReference type="InterPro" id="IPR036388">
    <property type="entry name" value="WH-like_DNA-bd_sf"/>
</dbReference>
<comment type="similarity">
    <text evidence="2 6">Belongs to the ETS family.</text>
</comment>
<dbReference type="Pfam" id="PF00178">
    <property type="entry name" value="Ets"/>
    <property type="match status" value="1"/>
</dbReference>
<evidence type="ECO:0000256" key="3">
    <source>
        <dbReference type="ARBA" id="ARBA00022473"/>
    </source>
</evidence>
<evidence type="ECO:0000256" key="6">
    <source>
        <dbReference type="RuleBase" id="RU004019"/>
    </source>
</evidence>
<feature type="region of interest" description="Disordered" evidence="7">
    <location>
        <begin position="1"/>
        <end position="127"/>
    </location>
</feature>
<dbReference type="SUPFAM" id="SSF46785">
    <property type="entry name" value="Winged helix' DNA-binding domain"/>
    <property type="match status" value="1"/>
</dbReference>
<keyword evidence="5 6" id="KW-0539">Nucleus</keyword>
<dbReference type="InterPro" id="IPR046328">
    <property type="entry name" value="ETS_fam"/>
</dbReference>
<evidence type="ECO:0000313" key="9">
    <source>
        <dbReference type="EMBL" id="AAM33362.1"/>
    </source>
</evidence>
<dbReference type="GO" id="GO:0030154">
    <property type="term" value="P:cell differentiation"/>
    <property type="evidence" value="ECO:0007669"/>
    <property type="project" value="TreeGrafter"/>
</dbReference>
<dbReference type="InterPro" id="IPR000418">
    <property type="entry name" value="Ets_dom"/>
</dbReference>
<feature type="region of interest" description="Disordered" evidence="7">
    <location>
        <begin position="382"/>
        <end position="480"/>
    </location>
</feature>
<sequence length="827" mass="91037">MMMLQHMSPHFGGGQQTTADHGPGSSPRSTTPSPSAQSPSPSPPIHQTHLPVEREYPIEEQPSRIMFRRPSFHEDLPHYKREPRSRPSTPPATYIGHHVREASPEVPDSYYRPRSQTPPVTPTHQHHRITSVIQERNIIRCIKEEHPLRRGSIEDDQQVASQYYRDHHALRYQPHHGGEPDEDEYDRERHYHRRPQYDDEAPEEDRHHHYSSSYHRRRLLKRRDSLHNDPDSDYSDSQAGGDTDHYPKSEEEDGSRDDPDRPLDLSMKIQQRERKDSGGSDSDDSAGLDSDGVPRDRQGRPYKKSLMKRYLDTEIPLPPQTPSPPPQQRSSSQSHSLLHHGSSHHQQTSSSLLASSLSQSSQQYRPLLHGLLSGTHISQAPYHSRGYSTSSTGSLPPSPADSGVSDVDSSSSGGQPACSDELKARLGIPLTNGGGAGSGSSSNNPANSGCSTVLPPGSAGGDGGLPSLNSSSSPTSCPTSLSSSVALSAAAAAAAATQQHLQQQAQAHLPPGTFLRPNFYHHNSPPLRNIWNQRSVPLTDNYHYLHSMNAAAAAGYPSSHFPSAAPSQRVQQLSAGAGNGGLSVMSQHHLHAHHPHPGQHPGAHVGNGSSIGAMANGLVNGLHHHSQSVSSSCPDELSYMLELGGFPPRKLKKPKKPKLEMGVKRKSREGSTTYLWEFLLKLLQDREYCPRFIKWTNREKGVFKLVDSKAVSKLWGMHKNKPDMNYETMGRALRYYYQRGILAKVDGQRVGVPVCRRTEGYYRDRLLGHIEQVREATGGGGESVTTVGPVVSGTISKQTHTHTMTLVRFPTVPYPGQQSSPLRSTSV</sequence>
<feature type="region of interest" description="Disordered" evidence="7">
    <location>
        <begin position="591"/>
        <end position="610"/>
    </location>
</feature>
<keyword evidence="3" id="KW-0217">Developmental protein</keyword>
<dbReference type="HOGENOM" id="CLU_343299_0_0_1"/>
<dbReference type="GO" id="GO:0001228">
    <property type="term" value="F:DNA-binding transcription activator activity, RNA polymerase II-specific"/>
    <property type="evidence" value="ECO:0007669"/>
    <property type="project" value="UniProtKB-ARBA"/>
</dbReference>
<name>Q8MWG8_AEDAE</name>
<dbReference type="SMART" id="SM00413">
    <property type="entry name" value="ETS"/>
    <property type="match status" value="1"/>
</dbReference>
<evidence type="ECO:0000256" key="4">
    <source>
        <dbReference type="ARBA" id="ARBA00023125"/>
    </source>
</evidence>
<feature type="compositionally biased region" description="Low complexity" evidence="7">
    <location>
        <begin position="388"/>
        <end position="414"/>
    </location>
</feature>
<accession>Q8MWG8</accession>
<dbReference type="Gene3D" id="1.10.10.10">
    <property type="entry name" value="Winged helix-like DNA-binding domain superfamily/Winged helix DNA-binding domain"/>
    <property type="match status" value="1"/>
</dbReference>
<dbReference type="SMR" id="Q8MWG8"/>
<dbReference type="GO" id="GO:0006914">
    <property type="term" value="P:autophagy"/>
    <property type="evidence" value="ECO:0007669"/>
    <property type="project" value="UniProtKB-ARBA"/>
</dbReference>
<evidence type="ECO:0000256" key="2">
    <source>
        <dbReference type="ARBA" id="ARBA00005562"/>
    </source>
</evidence>
<reference evidence="9" key="1">
    <citation type="journal article" date="2002" name="Mol. Cell. Endocrinol.">
        <title>Two isoforms of the early E74 gene, an Ets transcription factor homologue, are implicated in the ecdysteroid hierarchy governing vitellogenesis of the mosquito, Aedes aegypti.</title>
        <authorList>
            <person name="Sun G."/>
            <person name="Zhu J."/>
            <person name="Li C."/>
            <person name="Tu Z."/>
            <person name="Raikhel A.S."/>
        </authorList>
    </citation>
    <scope>NUCLEOTIDE SEQUENCE</scope>
    <source>
        <tissue evidence="9">Fat body</tissue>
    </source>
</reference>
<dbReference type="InterPro" id="IPR036390">
    <property type="entry name" value="WH_DNA-bd_sf"/>
</dbReference>
<evidence type="ECO:0000256" key="1">
    <source>
        <dbReference type="ARBA" id="ARBA00004123"/>
    </source>
</evidence>
<dbReference type="GO" id="GO:0043565">
    <property type="term" value="F:sequence-specific DNA binding"/>
    <property type="evidence" value="ECO:0007669"/>
    <property type="project" value="InterPro"/>
</dbReference>
<feature type="compositionally biased region" description="Basic and acidic residues" evidence="7">
    <location>
        <begin position="71"/>
        <end position="85"/>
    </location>
</feature>
<comment type="subcellular location">
    <subcellularLocation>
        <location evidence="1 6">Nucleus</location>
    </subcellularLocation>
</comment>
<gene>
    <name evidence="9" type="primary">E74B</name>
</gene>
<dbReference type="AlphaFoldDB" id="Q8MWG8"/>
<dbReference type="FunFam" id="1.10.10.10:FF:000411">
    <property type="entry name" value="Ecdysone-induced protein 74EF isoform A"/>
    <property type="match status" value="1"/>
</dbReference>
<dbReference type="PROSITE" id="PS00345">
    <property type="entry name" value="ETS_DOMAIN_1"/>
    <property type="match status" value="1"/>
</dbReference>
<feature type="domain" description="ETS" evidence="8">
    <location>
        <begin position="673"/>
        <end position="755"/>
    </location>
</feature>
<feature type="compositionally biased region" description="Low complexity" evidence="7">
    <location>
        <begin position="439"/>
        <end position="451"/>
    </location>
</feature>
<evidence type="ECO:0000256" key="7">
    <source>
        <dbReference type="SAM" id="MobiDB-lite"/>
    </source>
</evidence>
<dbReference type="PRINTS" id="PR00454">
    <property type="entry name" value="ETSDOMAIN"/>
</dbReference>
<feature type="compositionally biased region" description="Low complexity" evidence="7">
    <location>
        <begin position="344"/>
        <end position="357"/>
    </location>
</feature>
<dbReference type="PROSITE" id="PS50061">
    <property type="entry name" value="ETS_DOMAIN_3"/>
    <property type="match status" value="1"/>
</dbReference>
<protein>
    <submittedName>
        <fullName evidence="9">ETS transcription factor E74B</fullName>
    </submittedName>
</protein>